<dbReference type="OrthoDB" id="1470350at2759"/>
<evidence type="ECO:0000259" key="1">
    <source>
        <dbReference type="Pfam" id="PF00753"/>
    </source>
</evidence>
<dbReference type="InterPro" id="IPR036866">
    <property type="entry name" value="RibonucZ/Hydroxyglut_hydro"/>
</dbReference>
<sequence length="350" mass="38036">MITQVDSLEFTVLVDNTLEWMTKLPPGFTSELRLHLENAPPINPILQVPIVDLDHYCCGAHGLAILIKEYHTLFDTGPDGAALARNLDSLKVDIGSVDRIVLSHWHRDHSGGILEFLRRRRGLASKSQITVDLHPSRPFARGIAPPPTFDKVLACLPDDPTFQEIEALDAIVDRRDEGHVVQGDTVYVSGEIPRLTEWERGLLGGVRWIPKEEASDSDVQGKWISEPEILDERYAAVDVAGKGLVVFSSCSHAGICNVVSDASKRFQRPIYAVVGGLHLAGPELAPRIAPTVDYLKNKVNPPPTYVLPLHCTGLAAKVALVNAFGDGCVAAGVGMRARIDADSISATKSN</sequence>
<protein>
    <recommendedName>
        <fullName evidence="1">Metallo-beta-lactamase domain-containing protein</fullName>
    </recommendedName>
</protein>
<dbReference type="STRING" id="933852.A0A0C2XNI0"/>
<name>A0A0C2XNI0_SERVB</name>
<keyword evidence="3" id="KW-1185">Reference proteome</keyword>
<reference evidence="3" key="2">
    <citation type="submission" date="2015-01" db="EMBL/GenBank/DDBJ databases">
        <title>Evolutionary Origins and Diversification of the Mycorrhizal Mutualists.</title>
        <authorList>
            <consortium name="DOE Joint Genome Institute"/>
            <consortium name="Mycorrhizal Genomics Consortium"/>
            <person name="Kohler A."/>
            <person name="Kuo A."/>
            <person name="Nagy L.G."/>
            <person name="Floudas D."/>
            <person name="Copeland A."/>
            <person name="Barry K.W."/>
            <person name="Cichocki N."/>
            <person name="Veneault-Fourrey C."/>
            <person name="LaButti K."/>
            <person name="Lindquist E.A."/>
            <person name="Lipzen A."/>
            <person name="Lundell T."/>
            <person name="Morin E."/>
            <person name="Murat C."/>
            <person name="Riley R."/>
            <person name="Ohm R."/>
            <person name="Sun H."/>
            <person name="Tunlid A."/>
            <person name="Henrissat B."/>
            <person name="Grigoriev I.V."/>
            <person name="Hibbett D.S."/>
            <person name="Martin F."/>
        </authorList>
    </citation>
    <scope>NUCLEOTIDE SEQUENCE [LARGE SCALE GENOMIC DNA]</scope>
    <source>
        <strain evidence="3">MAFF 305830</strain>
    </source>
</reference>
<gene>
    <name evidence="2" type="ORF">M408DRAFT_15511</name>
</gene>
<accession>A0A0C2XNI0</accession>
<dbReference type="InterPro" id="IPR041712">
    <property type="entry name" value="DHPS-like_MBL-fold"/>
</dbReference>
<dbReference type="SUPFAM" id="SSF56281">
    <property type="entry name" value="Metallo-hydrolase/oxidoreductase"/>
    <property type="match status" value="1"/>
</dbReference>
<organism evidence="2 3">
    <name type="scientific">Serendipita vermifera MAFF 305830</name>
    <dbReference type="NCBI Taxonomy" id="933852"/>
    <lineage>
        <taxon>Eukaryota</taxon>
        <taxon>Fungi</taxon>
        <taxon>Dikarya</taxon>
        <taxon>Basidiomycota</taxon>
        <taxon>Agaricomycotina</taxon>
        <taxon>Agaricomycetes</taxon>
        <taxon>Sebacinales</taxon>
        <taxon>Serendipitaceae</taxon>
        <taxon>Serendipita</taxon>
    </lineage>
</organism>
<proteinExistence type="predicted"/>
<evidence type="ECO:0000313" key="3">
    <source>
        <dbReference type="Proteomes" id="UP000054097"/>
    </source>
</evidence>
<dbReference type="Pfam" id="PF00753">
    <property type="entry name" value="Lactamase_B"/>
    <property type="match status" value="1"/>
</dbReference>
<dbReference type="AlphaFoldDB" id="A0A0C2XNI0"/>
<dbReference type="GO" id="GO:0016740">
    <property type="term" value="F:transferase activity"/>
    <property type="evidence" value="ECO:0007669"/>
    <property type="project" value="TreeGrafter"/>
</dbReference>
<reference evidence="2 3" key="1">
    <citation type="submission" date="2014-04" db="EMBL/GenBank/DDBJ databases">
        <authorList>
            <consortium name="DOE Joint Genome Institute"/>
            <person name="Kuo A."/>
            <person name="Zuccaro A."/>
            <person name="Kohler A."/>
            <person name="Nagy L.G."/>
            <person name="Floudas D."/>
            <person name="Copeland A."/>
            <person name="Barry K.W."/>
            <person name="Cichocki N."/>
            <person name="Veneault-Fourrey C."/>
            <person name="LaButti K."/>
            <person name="Lindquist E.A."/>
            <person name="Lipzen A."/>
            <person name="Lundell T."/>
            <person name="Morin E."/>
            <person name="Murat C."/>
            <person name="Sun H."/>
            <person name="Tunlid A."/>
            <person name="Henrissat B."/>
            <person name="Grigoriev I.V."/>
            <person name="Hibbett D.S."/>
            <person name="Martin F."/>
            <person name="Nordberg H.P."/>
            <person name="Cantor M.N."/>
            <person name="Hua S.X."/>
        </authorList>
    </citation>
    <scope>NUCLEOTIDE SEQUENCE [LARGE SCALE GENOMIC DNA]</scope>
    <source>
        <strain evidence="2 3">MAFF 305830</strain>
    </source>
</reference>
<dbReference type="InterPro" id="IPR052926">
    <property type="entry name" value="Metallo-beta-lactamase_dom"/>
</dbReference>
<dbReference type="PANTHER" id="PTHR13754">
    <property type="entry name" value="METALLO-BETA-LACTAMASE SUPERFAMILY PROTEIN"/>
    <property type="match status" value="1"/>
</dbReference>
<evidence type="ECO:0000313" key="2">
    <source>
        <dbReference type="EMBL" id="KIM30532.1"/>
    </source>
</evidence>
<dbReference type="Proteomes" id="UP000054097">
    <property type="component" value="Unassembled WGS sequence"/>
</dbReference>
<dbReference type="CDD" id="cd07713">
    <property type="entry name" value="DHPS-like_MBL-fold"/>
    <property type="match status" value="1"/>
</dbReference>
<dbReference type="PANTHER" id="PTHR13754:SF13">
    <property type="entry name" value="METALLO-BETA-LACTAMASE SUPERFAMILY PROTEIN (AFU_ORTHOLOGUE AFUA_3G07630)"/>
    <property type="match status" value="1"/>
</dbReference>
<feature type="domain" description="Metallo-beta-lactamase" evidence="1">
    <location>
        <begin position="66"/>
        <end position="121"/>
    </location>
</feature>
<dbReference type="EMBL" id="KN824284">
    <property type="protein sequence ID" value="KIM30532.1"/>
    <property type="molecule type" value="Genomic_DNA"/>
</dbReference>
<dbReference type="InterPro" id="IPR001279">
    <property type="entry name" value="Metallo-B-lactamas"/>
</dbReference>
<dbReference type="Gene3D" id="3.60.15.10">
    <property type="entry name" value="Ribonuclease Z/Hydroxyacylglutathione hydrolase-like"/>
    <property type="match status" value="1"/>
</dbReference>
<dbReference type="HOGENOM" id="CLU_036012_2_0_1"/>